<dbReference type="InterPro" id="IPR052708">
    <property type="entry name" value="PxpC"/>
</dbReference>
<dbReference type="InterPro" id="IPR029000">
    <property type="entry name" value="Cyclophilin-like_dom_sf"/>
</dbReference>
<dbReference type="Gene3D" id="2.40.100.10">
    <property type="entry name" value="Cyclophilin-like"/>
    <property type="match status" value="1"/>
</dbReference>
<organism evidence="5 6">
    <name type="scientific">Jannaschia ovalis</name>
    <dbReference type="NCBI Taxonomy" id="3038773"/>
    <lineage>
        <taxon>Bacteria</taxon>
        <taxon>Pseudomonadati</taxon>
        <taxon>Pseudomonadota</taxon>
        <taxon>Alphaproteobacteria</taxon>
        <taxon>Rhodobacterales</taxon>
        <taxon>Roseobacteraceae</taxon>
        <taxon>Jannaschia</taxon>
    </lineage>
</organism>
<evidence type="ECO:0000313" key="5">
    <source>
        <dbReference type="EMBL" id="WGH78982.1"/>
    </source>
</evidence>
<protein>
    <submittedName>
        <fullName evidence="5">Biotin-dependent carboxyltransferase family protein</fullName>
    </submittedName>
</protein>
<feature type="domain" description="Carboxyltransferase" evidence="4">
    <location>
        <begin position="23"/>
        <end position="292"/>
    </location>
</feature>
<name>A0ABY8LCD7_9RHOB</name>
<evidence type="ECO:0000259" key="4">
    <source>
        <dbReference type="SMART" id="SM00797"/>
    </source>
</evidence>
<proteinExistence type="predicted"/>
<dbReference type="SMART" id="SM00797">
    <property type="entry name" value="AHS2"/>
    <property type="match status" value="1"/>
</dbReference>
<evidence type="ECO:0000313" key="6">
    <source>
        <dbReference type="Proteomes" id="UP001243420"/>
    </source>
</evidence>
<dbReference type="RefSeq" id="WP_279965738.1">
    <property type="nucleotide sequence ID" value="NZ_CP122537.1"/>
</dbReference>
<evidence type="ECO:0000256" key="1">
    <source>
        <dbReference type="ARBA" id="ARBA00022741"/>
    </source>
</evidence>
<evidence type="ECO:0000256" key="3">
    <source>
        <dbReference type="ARBA" id="ARBA00022840"/>
    </source>
</evidence>
<sequence length="320" mass="33402">MIELLACGPLVTVQDAGRPGYLSQGLAQGGAADRMALAEAERLLGEAGAGIETPGAPLRLKLDAPMRLALTGAPMRASVAGRALEWNTAQTLPDGAVLDLKPAGRGVYSYLHVQGGLRTEAVLGSRAAHLIAGIGRPLEAGDRLPCEASEGPALRIVPQDRFGGGEIRLLPTPQTRLFPEAERARFAATAFTRDPRGNRQGVRLDMDGGGFATEGQLSLLSDFILPGDIQMTGDGVPYILGPECQTTGGYPRIGTVIGADLPRALQAPPGATLRFRFVTAEEARAAATPPAKPQPLVRDPREVDLYGAQLIGGVVSARAP</sequence>
<accession>A0ABY8LCD7</accession>
<reference evidence="5 6" key="1">
    <citation type="submission" date="2023-04" db="EMBL/GenBank/DDBJ databases">
        <title>Jannaschia ovalis sp. nov., a marine bacterium isolated from sea tidal flat.</title>
        <authorList>
            <person name="Kwon D.Y."/>
            <person name="Kim J.-J."/>
        </authorList>
    </citation>
    <scope>NUCLEOTIDE SEQUENCE [LARGE SCALE GENOMIC DNA]</scope>
    <source>
        <strain evidence="5 6">GRR-S6-38</strain>
    </source>
</reference>
<keyword evidence="3" id="KW-0067">ATP-binding</keyword>
<dbReference type="PANTHER" id="PTHR43309">
    <property type="entry name" value="5-OXOPROLINASE SUBUNIT C"/>
    <property type="match status" value="1"/>
</dbReference>
<keyword evidence="6" id="KW-1185">Reference proteome</keyword>
<keyword evidence="1" id="KW-0547">Nucleotide-binding</keyword>
<dbReference type="EMBL" id="CP122537">
    <property type="protein sequence ID" value="WGH78982.1"/>
    <property type="molecule type" value="Genomic_DNA"/>
</dbReference>
<dbReference type="Pfam" id="PF02626">
    <property type="entry name" value="CT_A_B"/>
    <property type="match status" value="1"/>
</dbReference>
<dbReference type="SUPFAM" id="SSF50891">
    <property type="entry name" value="Cyclophilin-like"/>
    <property type="match status" value="1"/>
</dbReference>
<dbReference type="InterPro" id="IPR003778">
    <property type="entry name" value="CT_A_B"/>
</dbReference>
<gene>
    <name evidence="5" type="ORF">P8627_01610</name>
</gene>
<dbReference type="Proteomes" id="UP001243420">
    <property type="component" value="Chromosome"/>
</dbReference>
<evidence type="ECO:0000256" key="2">
    <source>
        <dbReference type="ARBA" id="ARBA00022801"/>
    </source>
</evidence>
<dbReference type="PANTHER" id="PTHR43309:SF3">
    <property type="entry name" value="5-OXOPROLINASE SUBUNIT C"/>
    <property type="match status" value="1"/>
</dbReference>
<keyword evidence="2" id="KW-0378">Hydrolase</keyword>